<feature type="chain" id="PRO_5034035069" evidence="13">
    <location>
        <begin position="21"/>
        <end position="831"/>
    </location>
</feature>
<dbReference type="GO" id="GO:0008527">
    <property type="term" value="F:taste receptor activity"/>
    <property type="evidence" value="ECO:0007669"/>
    <property type="project" value="Ensembl"/>
</dbReference>
<dbReference type="Proteomes" id="UP000694412">
    <property type="component" value="Chromosome 21"/>
</dbReference>
<evidence type="ECO:0000313" key="16">
    <source>
        <dbReference type="Proteomes" id="UP000694412"/>
    </source>
</evidence>
<feature type="transmembrane region" description="Helical" evidence="12">
    <location>
        <begin position="779"/>
        <end position="800"/>
    </location>
</feature>
<evidence type="ECO:0000256" key="1">
    <source>
        <dbReference type="ARBA" id="ARBA00004651"/>
    </source>
</evidence>
<evidence type="ECO:0000313" key="15">
    <source>
        <dbReference type="Ensembl" id="ENSCJPP00005008237.1"/>
    </source>
</evidence>
<dbReference type="InterPro" id="IPR028082">
    <property type="entry name" value="Peripla_BP_I"/>
</dbReference>
<comment type="subcellular location">
    <subcellularLocation>
        <location evidence="1">Cell membrane</location>
        <topology evidence="1">Multi-pass membrane protein</topology>
    </subcellularLocation>
</comment>
<evidence type="ECO:0000256" key="2">
    <source>
        <dbReference type="ARBA" id="ARBA00022475"/>
    </source>
</evidence>
<keyword evidence="9" id="KW-0325">Glycoprotein</keyword>
<dbReference type="Pfam" id="PF00003">
    <property type="entry name" value="7tm_3"/>
    <property type="match status" value="1"/>
</dbReference>
<dbReference type="Gene3D" id="3.40.50.2300">
    <property type="match status" value="2"/>
</dbReference>
<keyword evidence="16" id="KW-1185">Reference proteome</keyword>
<evidence type="ECO:0000256" key="3">
    <source>
        <dbReference type="ARBA" id="ARBA00022692"/>
    </source>
</evidence>
<dbReference type="FunFam" id="2.10.50.30:FF:000004">
    <property type="entry name" value="Taste receptor type 1 member 3-like protein"/>
    <property type="match status" value="1"/>
</dbReference>
<evidence type="ECO:0000256" key="6">
    <source>
        <dbReference type="ARBA" id="ARBA00023040"/>
    </source>
</evidence>
<keyword evidence="2" id="KW-1003">Cell membrane</keyword>
<reference evidence="15" key="1">
    <citation type="submission" date="2015-11" db="EMBL/GenBank/DDBJ databases">
        <authorList>
            <consortium name="International Coturnix japonica Genome Analysis Consortium"/>
            <person name="Warren W."/>
            <person name="Burt D.W."/>
            <person name="Antin P.B."/>
            <person name="Lanford R."/>
            <person name="Gros J."/>
            <person name="Wilson R.K."/>
        </authorList>
    </citation>
    <scope>NUCLEOTIDE SEQUENCE [LARGE SCALE GENOMIC DNA]</scope>
</reference>
<keyword evidence="5 12" id="KW-1133">Transmembrane helix</keyword>
<evidence type="ECO:0000256" key="5">
    <source>
        <dbReference type="ARBA" id="ARBA00022989"/>
    </source>
</evidence>
<evidence type="ECO:0000259" key="14">
    <source>
        <dbReference type="PROSITE" id="PS50259"/>
    </source>
</evidence>
<keyword evidence="10" id="KW-0807">Transducer</keyword>
<name>A0A8C2T6K2_COTJA</name>
<dbReference type="PANTHER" id="PTHR24061">
    <property type="entry name" value="CALCIUM-SENSING RECEPTOR-RELATED"/>
    <property type="match status" value="1"/>
</dbReference>
<dbReference type="InterPro" id="IPR017978">
    <property type="entry name" value="GPCR_3_C"/>
</dbReference>
<keyword evidence="6" id="KW-0297">G-protein coupled receptor</keyword>
<dbReference type="Pfam" id="PF07562">
    <property type="entry name" value="NCD3G"/>
    <property type="match status" value="1"/>
</dbReference>
<dbReference type="GO" id="GO:0005886">
    <property type="term" value="C:plasma membrane"/>
    <property type="evidence" value="ECO:0007669"/>
    <property type="project" value="UniProtKB-SubCell"/>
</dbReference>
<evidence type="ECO:0000256" key="7">
    <source>
        <dbReference type="ARBA" id="ARBA00023136"/>
    </source>
</evidence>
<dbReference type="Gene3D" id="2.10.50.30">
    <property type="entry name" value="GPCR, family 3, nine cysteines domain"/>
    <property type="match status" value="1"/>
</dbReference>
<dbReference type="GO" id="GO:0050917">
    <property type="term" value="P:sensory perception of umami taste"/>
    <property type="evidence" value="ECO:0007669"/>
    <property type="project" value="Ensembl"/>
</dbReference>
<reference evidence="15" key="2">
    <citation type="submission" date="2025-08" db="UniProtKB">
        <authorList>
            <consortium name="Ensembl"/>
        </authorList>
    </citation>
    <scope>IDENTIFICATION</scope>
</reference>
<dbReference type="GO" id="GO:0004930">
    <property type="term" value="F:G protein-coupled receptor activity"/>
    <property type="evidence" value="ECO:0007669"/>
    <property type="project" value="UniProtKB-KW"/>
</dbReference>
<dbReference type="InterPro" id="IPR000337">
    <property type="entry name" value="GPCR_3"/>
</dbReference>
<sequence>HFQLSAALRSILLPLPCCWPLVYSPGATRTLSGLLLLLPSRITPPQPCCSRSAALFRSHGQHLAQTLRFAVEEINNGSALLPNVTLCCDIHDTCSDAANLLATLRALVRSGRRHVEAPGALRQYEPRAVAVIGPDSSRLALSTAAILGVFLVPEISYEASLETLSLKRFYPSFLRTIPSDGQQVKAIALLLQHFRWTWVALVGSDNTYGRDGIKALYELLATTEVCVAYRGVIPATKDGSSPELHKLTQILMDSRVNVTVVFSNRRNAQPFFEAVVQRNMTGMVWVGSEDWSLAQTVWQVPGIQNIGSVVGISVEQAEPTVLKRLQSWANAKKRAVCGSAGSTAEPRGNGASSIEGVQLNCTQHRPECQLLAHTPDIYDIQASYNVYSAVYAVAHGLHDLLGCASGVCSKGRVYPWQLLQKIKQVNFSLHNSQISFDANGNIRKGYNIIAWNWRGRSWAFDVVGAFTVNPEKLHIDQSKILWHTRDHQVPVSVCSWPCAAGEMRLQQNRHRCCFSCVACPAGTFLNKSAPYSCQACGRDEWAPAGSESCFNRTVEFLSWADPLCWALLVPTVLLLLLLLGLLVLFALHASTPVVRSAGGRLCFLMLGALFCACSSIFFTFGRPSRLSCLVGFPLYSISFTVFLSCVATRSLHIVCIFKLSRRCSALHESWRRRGGPVLFIACSTLLQAVLCVAAGPAGPRRHYGLRAERVVLECGAGGDTAAIVYNALLGAGCFVLSYAGRELPADYNEAKCVTCGLLLQLVCSAAVLSTRGVCRGRSAAVRSALGALCSVTPLLVGLFLHRGFVLLLRPQLNTAQRVQRAIRSYTRRRDR</sequence>
<evidence type="ECO:0000256" key="11">
    <source>
        <dbReference type="ARBA" id="ARBA00038492"/>
    </source>
</evidence>
<dbReference type="AlphaFoldDB" id="A0A8C2T6K2"/>
<dbReference type="InterPro" id="IPR038550">
    <property type="entry name" value="GPCR_3_9-Cys_sf"/>
</dbReference>
<evidence type="ECO:0000256" key="8">
    <source>
        <dbReference type="ARBA" id="ARBA00023170"/>
    </source>
</evidence>
<feature type="transmembrane region" description="Helical" evidence="12">
    <location>
        <begin position="752"/>
        <end position="773"/>
    </location>
</feature>
<feature type="transmembrane region" description="Helical" evidence="12">
    <location>
        <begin position="677"/>
        <end position="697"/>
    </location>
</feature>
<dbReference type="GeneTree" id="ENSGT00940000161264"/>
<evidence type="ECO:0000256" key="10">
    <source>
        <dbReference type="ARBA" id="ARBA00023224"/>
    </source>
</evidence>
<reference evidence="15" key="3">
    <citation type="submission" date="2025-09" db="UniProtKB">
        <authorList>
            <consortium name="Ensembl"/>
        </authorList>
    </citation>
    <scope>IDENTIFICATION</scope>
</reference>
<dbReference type="InterPro" id="IPR011500">
    <property type="entry name" value="GPCR_3_9-Cys_dom"/>
</dbReference>
<feature type="transmembrane region" description="Helical" evidence="12">
    <location>
        <begin position="722"/>
        <end position="740"/>
    </location>
</feature>
<keyword evidence="3 12" id="KW-0812">Transmembrane</keyword>
<dbReference type="Pfam" id="PF01094">
    <property type="entry name" value="ANF_receptor"/>
    <property type="match status" value="1"/>
</dbReference>
<gene>
    <name evidence="15" type="primary">TAS1R1</name>
</gene>
<dbReference type="InterPro" id="IPR001828">
    <property type="entry name" value="ANF_lig-bd_rcpt"/>
</dbReference>
<dbReference type="PROSITE" id="PS50259">
    <property type="entry name" value="G_PROTEIN_RECEP_F3_4"/>
    <property type="match status" value="1"/>
</dbReference>
<feature type="domain" description="G-protein coupled receptors family 3 profile" evidence="14">
    <location>
        <begin position="563"/>
        <end position="822"/>
    </location>
</feature>
<evidence type="ECO:0000256" key="4">
    <source>
        <dbReference type="ARBA" id="ARBA00022729"/>
    </source>
</evidence>
<keyword evidence="8" id="KW-0675">Receptor</keyword>
<keyword evidence="7 12" id="KW-0472">Membrane</keyword>
<proteinExistence type="inferred from homology"/>
<feature type="transmembrane region" description="Helical" evidence="12">
    <location>
        <begin position="601"/>
        <end position="620"/>
    </location>
</feature>
<organism evidence="15 16">
    <name type="scientific">Coturnix japonica</name>
    <name type="common">Japanese quail</name>
    <name type="synonym">Coturnix coturnix japonica</name>
    <dbReference type="NCBI Taxonomy" id="93934"/>
    <lineage>
        <taxon>Eukaryota</taxon>
        <taxon>Metazoa</taxon>
        <taxon>Chordata</taxon>
        <taxon>Craniata</taxon>
        <taxon>Vertebrata</taxon>
        <taxon>Euteleostomi</taxon>
        <taxon>Archelosauria</taxon>
        <taxon>Archosauria</taxon>
        <taxon>Dinosauria</taxon>
        <taxon>Saurischia</taxon>
        <taxon>Theropoda</taxon>
        <taxon>Coelurosauria</taxon>
        <taxon>Aves</taxon>
        <taxon>Neognathae</taxon>
        <taxon>Galloanserae</taxon>
        <taxon>Galliformes</taxon>
        <taxon>Phasianidae</taxon>
        <taxon>Perdicinae</taxon>
        <taxon>Coturnix</taxon>
    </lineage>
</organism>
<evidence type="ECO:0000256" key="13">
    <source>
        <dbReference type="SAM" id="SignalP"/>
    </source>
</evidence>
<accession>A0A8C2T6K2</accession>
<feature type="transmembrane region" description="Helical" evidence="12">
    <location>
        <begin position="632"/>
        <end position="657"/>
    </location>
</feature>
<feature type="transmembrane region" description="Helical" evidence="12">
    <location>
        <begin position="565"/>
        <end position="589"/>
    </location>
</feature>
<evidence type="ECO:0000256" key="9">
    <source>
        <dbReference type="ARBA" id="ARBA00023180"/>
    </source>
</evidence>
<dbReference type="FunFam" id="3.40.50.2300:FF:000016">
    <property type="entry name" value="Taste 1 receptor member 2"/>
    <property type="match status" value="1"/>
</dbReference>
<dbReference type="InterPro" id="IPR000068">
    <property type="entry name" value="GPCR_3_Ca_sens_rcpt-rel"/>
</dbReference>
<protein>
    <submittedName>
        <fullName evidence="15">Taste 1 receptor member 1</fullName>
    </submittedName>
</protein>
<dbReference type="PRINTS" id="PR00248">
    <property type="entry name" value="GPCRMGR"/>
</dbReference>
<feature type="signal peptide" evidence="13">
    <location>
        <begin position="1"/>
        <end position="20"/>
    </location>
</feature>
<comment type="similarity">
    <text evidence="11">Belongs to the G-protein coupled receptor 3 family. TAS1R subfamily.</text>
</comment>
<dbReference type="Ensembl" id="ENSCJPT00005012544.1">
    <property type="protein sequence ID" value="ENSCJPP00005008237.1"/>
    <property type="gene ID" value="ENSCJPG00005007407.1"/>
</dbReference>
<keyword evidence="4 13" id="KW-0732">Signal</keyword>
<evidence type="ECO:0000256" key="12">
    <source>
        <dbReference type="SAM" id="Phobius"/>
    </source>
</evidence>
<dbReference type="SUPFAM" id="SSF53822">
    <property type="entry name" value="Periplasmic binding protein-like I"/>
    <property type="match status" value="1"/>
</dbReference>
<dbReference type="PANTHER" id="PTHR24061:SF3">
    <property type="entry name" value="TASTE RECEPTOR TYPE 1 MEMBER 1"/>
    <property type="match status" value="1"/>
</dbReference>